<feature type="transmembrane region" description="Helical" evidence="6">
    <location>
        <begin position="154"/>
        <end position="176"/>
    </location>
</feature>
<evidence type="ECO:0000256" key="5">
    <source>
        <dbReference type="ARBA" id="ARBA00023136"/>
    </source>
</evidence>
<keyword evidence="4 6" id="KW-1133">Transmembrane helix</keyword>
<feature type="transmembrane region" description="Helical" evidence="6">
    <location>
        <begin position="373"/>
        <end position="392"/>
    </location>
</feature>
<dbReference type="PANTHER" id="PTHR30250:SF26">
    <property type="entry name" value="PSMA PROTEIN"/>
    <property type="match status" value="1"/>
</dbReference>
<organism evidence="7 8">
    <name type="scientific">Candidatus Gallimonas intestinigallinarum</name>
    <dbReference type="NCBI Taxonomy" id="2838604"/>
    <lineage>
        <taxon>Bacteria</taxon>
        <taxon>Bacillati</taxon>
        <taxon>Bacillota</taxon>
        <taxon>Clostridia</taxon>
        <taxon>Candidatus Gallimonas</taxon>
    </lineage>
</organism>
<evidence type="ECO:0000256" key="4">
    <source>
        <dbReference type="ARBA" id="ARBA00022989"/>
    </source>
</evidence>
<dbReference type="InterPro" id="IPR050833">
    <property type="entry name" value="Poly_Biosynth_Transport"/>
</dbReference>
<feature type="transmembrane region" description="Helical" evidence="6">
    <location>
        <begin position="182"/>
        <end position="204"/>
    </location>
</feature>
<comment type="subcellular location">
    <subcellularLocation>
        <location evidence="1">Cell membrane</location>
        <topology evidence="1">Multi-pass membrane protein</topology>
    </subcellularLocation>
</comment>
<evidence type="ECO:0000256" key="2">
    <source>
        <dbReference type="ARBA" id="ARBA00022475"/>
    </source>
</evidence>
<keyword evidence="5 6" id="KW-0472">Membrane</keyword>
<accession>A0A9D2IW14</accession>
<feature type="transmembrane region" description="Helical" evidence="6">
    <location>
        <begin position="7"/>
        <end position="28"/>
    </location>
</feature>
<feature type="transmembrane region" description="Helical" evidence="6">
    <location>
        <begin position="336"/>
        <end position="361"/>
    </location>
</feature>
<feature type="transmembrane region" description="Helical" evidence="6">
    <location>
        <begin position="398"/>
        <end position="416"/>
    </location>
</feature>
<keyword evidence="2" id="KW-1003">Cell membrane</keyword>
<feature type="transmembrane region" description="Helical" evidence="6">
    <location>
        <begin position="303"/>
        <end position="324"/>
    </location>
</feature>
<keyword evidence="3 6" id="KW-0812">Transmembrane</keyword>
<dbReference type="PANTHER" id="PTHR30250">
    <property type="entry name" value="PST FAMILY PREDICTED COLANIC ACID TRANSPORTER"/>
    <property type="match status" value="1"/>
</dbReference>
<feature type="transmembrane region" description="Helical" evidence="6">
    <location>
        <begin position="120"/>
        <end position="142"/>
    </location>
</feature>
<dbReference type="EMBL" id="DXBS01000138">
    <property type="protein sequence ID" value="HIZ25306.1"/>
    <property type="molecule type" value="Genomic_DNA"/>
</dbReference>
<dbReference type="GO" id="GO:0005886">
    <property type="term" value="C:plasma membrane"/>
    <property type="evidence" value="ECO:0007669"/>
    <property type="project" value="UniProtKB-SubCell"/>
</dbReference>
<feature type="transmembrane region" description="Helical" evidence="6">
    <location>
        <begin position="91"/>
        <end position="114"/>
    </location>
</feature>
<feature type="transmembrane region" description="Helical" evidence="6">
    <location>
        <begin position="461"/>
        <end position="484"/>
    </location>
</feature>
<name>A0A9D2IW14_9FIRM</name>
<evidence type="ECO:0000256" key="3">
    <source>
        <dbReference type="ARBA" id="ARBA00022692"/>
    </source>
</evidence>
<gene>
    <name evidence="7" type="ORF">H9812_07580</name>
</gene>
<protein>
    <submittedName>
        <fullName evidence="7">Polysaccharide biosynthesis C-terminal domain-containing protein</fullName>
    </submittedName>
</protein>
<proteinExistence type="predicted"/>
<evidence type="ECO:0000313" key="8">
    <source>
        <dbReference type="Proteomes" id="UP000824044"/>
    </source>
</evidence>
<comment type="caution">
    <text evidence="7">The sequence shown here is derived from an EMBL/GenBank/DDBJ whole genome shotgun (WGS) entry which is preliminary data.</text>
</comment>
<reference evidence="7" key="2">
    <citation type="submission" date="2021-04" db="EMBL/GenBank/DDBJ databases">
        <authorList>
            <person name="Gilroy R."/>
        </authorList>
    </citation>
    <scope>NUCLEOTIDE SEQUENCE</scope>
    <source>
        <strain evidence="7">CHK33-5263</strain>
    </source>
</reference>
<dbReference type="AlphaFoldDB" id="A0A9D2IW14"/>
<feature type="transmembrane region" description="Helical" evidence="6">
    <location>
        <begin position="428"/>
        <end position="449"/>
    </location>
</feature>
<evidence type="ECO:0000313" key="7">
    <source>
        <dbReference type="EMBL" id="HIZ25306.1"/>
    </source>
</evidence>
<evidence type="ECO:0000256" key="6">
    <source>
        <dbReference type="SAM" id="Phobius"/>
    </source>
</evidence>
<evidence type="ECO:0000256" key="1">
    <source>
        <dbReference type="ARBA" id="ARBA00004651"/>
    </source>
</evidence>
<dbReference type="Proteomes" id="UP000824044">
    <property type="component" value="Unassembled WGS sequence"/>
</dbReference>
<reference evidence="7" key="1">
    <citation type="journal article" date="2021" name="PeerJ">
        <title>Extensive microbial diversity within the chicken gut microbiome revealed by metagenomics and culture.</title>
        <authorList>
            <person name="Gilroy R."/>
            <person name="Ravi A."/>
            <person name="Getino M."/>
            <person name="Pursley I."/>
            <person name="Horton D.L."/>
            <person name="Alikhan N.F."/>
            <person name="Baker D."/>
            <person name="Gharbi K."/>
            <person name="Hall N."/>
            <person name="Watson M."/>
            <person name="Adriaenssens E.M."/>
            <person name="Foster-Nyarko E."/>
            <person name="Jarju S."/>
            <person name="Secka A."/>
            <person name="Antonio M."/>
            <person name="Oren A."/>
            <person name="Chaudhuri R.R."/>
            <person name="La Ragione R."/>
            <person name="Hildebrand F."/>
            <person name="Pallen M.J."/>
        </authorList>
    </citation>
    <scope>NUCLEOTIDE SEQUENCE</scope>
    <source>
        <strain evidence="7">CHK33-5263</strain>
    </source>
</reference>
<sequence>MRREKSLLINSTTSLLYQIAALICGLIVPRLIISTFGSAINGTASSIAQFISVVTLIQGGVTGAARVAFYSPVSNRDWEQTSVVYKTCKRFFSGFAGILLLYVTVLAFIYPLFIETPFTYYDAILFVFIIGMQSIFESLLGLAPQLLTFADQKAFVNTSASIVCTILNAVISVILIRLGCGILLVKLTSALVFVLRPVFMSIYVRHAYPLNRKARFDKHVLNQSGAAITKSLAFYVHKSTDTLVITTFLNVSWVSVYSVHNYVVSSISNLVSGILGNTESIFGQMIARDEKEVIEKEVPVYDLLSKILATIFFTTTIILISQFVRVYTVGVTDIDYYQPVFAVLLCCGEMVYCMSLTYNNMIMGAGHIKQTQWISIVEAAINIVLSIVLVIFYGLIGVAIGTLVAFIFNSVANIIYMRKHIYKMAFWFIIKSYLVNIVASVASILIFWFLVNYQIQNFLDFFLYAAIVFVFVILITCLINAVCFRKYIKPLWYKLRSKLIRKLKK</sequence>
<feature type="transmembrane region" description="Helical" evidence="6">
    <location>
        <begin position="48"/>
        <end position="70"/>
    </location>
</feature>